<dbReference type="InterPro" id="IPR003775">
    <property type="entry name" value="Flagellar_assembly_factor_FliW"/>
</dbReference>
<comment type="caution">
    <text evidence="5">The sequence shown here is derived from an EMBL/GenBank/DDBJ whole genome shotgun (WGS) entry which is preliminary data.</text>
</comment>
<evidence type="ECO:0000256" key="1">
    <source>
        <dbReference type="ARBA" id="ARBA00022490"/>
    </source>
</evidence>
<dbReference type="PANTHER" id="PTHR39190">
    <property type="entry name" value="FLAGELLAR ASSEMBLY FACTOR FLIW"/>
    <property type="match status" value="1"/>
</dbReference>
<proteinExistence type="inferred from homology"/>
<dbReference type="PANTHER" id="PTHR39190:SF1">
    <property type="entry name" value="FLAGELLAR ASSEMBLY FACTOR FLIW"/>
    <property type="match status" value="1"/>
</dbReference>
<dbReference type="STRING" id="297318.BK138_28255"/>
<dbReference type="SUPFAM" id="SSF141457">
    <property type="entry name" value="BH3618-like"/>
    <property type="match status" value="1"/>
</dbReference>
<dbReference type="InterPro" id="IPR024046">
    <property type="entry name" value="Flagellar_assmbl_FliW_dom_sf"/>
</dbReference>
<reference evidence="5 6" key="1">
    <citation type="submission" date="2016-11" db="EMBL/GenBank/DDBJ databases">
        <title>Paenibacillus species isolates.</title>
        <authorList>
            <person name="Beno S.M."/>
        </authorList>
    </citation>
    <scope>NUCLEOTIDE SEQUENCE [LARGE SCALE GENOMIC DNA]</scope>
    <source>
        <strain evidence="5 6">FSL R5-0378</strain>
    </source>
</reference>
<comment type="subunit">
    <text evidence="4">Interacts with translational regulator CsrA and flagellin(s).</text>
</comment>
<dbReference type="Proteomes" id="UP000187172">
    <property type="component" value="Unassembled WGS sequence"/>
</dbReference>
<keyword evidence="5" id="KW-0966">Cell projection</keyword>
<keyword evidence="4" id="KW-0143">Chaperone</keyword>
<keyword evidence="6" id="KW-1185">Reference proteome</keyword>
<dbReference type="HAMAP" id="MF_01185">
    <property type="entry name" value="FliW"/>
    <property type="match status" value="1"/>
</dbReference>
<gene>
    <name evidence="4" type="primary">fliW</name>
    <name evidence="5" type="ORF">BK138_28255</name>
</gene>
<keyword evidence="1 4" id="KW-0963">Cytoplasm</keyword>
<name>A0A1R1EEK5_9BACL</name>
<evidence type="ECO:0000256" key="2">
    <source>
        <dbReference type="ARBA" id="ARBA00022795"/>
    </source>
</evidence>
<comment type="similarity">
    <text evidence="4">Belongs to the FliW family.</text>
</comment>
<sequence>MIIQTASWGELDIAEEQIYRFPKGMPGFEEETEFALISLEEGPFDYLQSTKEPGFAFLLGDPFVYFPQYEFDLPEADTEELDIQSQVVIRCIISLKEQIDQSTMNLLAPVVLNPEKNLGKQVVLHHSPYQTRHPLWSESGSQPSAKAGE</sequence>
<evidence type="ECO:0000313" key="5">
    <source>
        <dbReference type="EMBL" id="OMF50179.1"/>
    </source>
</evidence>
<keyword evidence="5" id="KW-0282">Flagellum</keyword>
<comment type="subcellular location">
    <subcellularLocation>
        <location evidence="4">Cytoplasm</location>
    </subcellularLocation>
</comment>
<dbReference type="Gene3D" id="2.30.290.10">
    <property type="entry name" value="BH3618-like"/>
    <property type="match status" value="1"/>
</dbReference>
<accession>A0A1R1EEK5</accession>
<evidence type="ECO:0000256" key="4">
    <source>
        <dbReference type="HAMAP-Rule" id="MF_01185"/>
    </source>
</evidence>
<dbReference type="AlphaFoldDB" id="A0A1R1EEK5"/>
<keyword evidence="3 4" id="KW-0810">Translation regulation</keyword>
<evidence type="ECO:0000256" key="3">
    <source>
        <dbReference type="ARBA" id="ARBA00022845"/>
    </source>
</evidence>
<dbReference type="GO" id="GO:0005737">
    <property type="term" value="C:cytoplasm"/>
    <property type="evidence" value="ECO:0007669"/>
    <property type="project" value="UniProtKB-SubCell"/>
</dbReference>
<evidence type="ECO:0000313" key="6">
    <source>
        <dbReference type="Proteomes" id="UP000187172"/>
    </source>
</evidence>
<keyword evidence="2 4" id="KW-1005">Bacterial flagellum biogenesis</keyword>
<protein>
    <recommendedName>
        <fullName evidence="4">Flagellar assembly factor FliW</fullName>
    </recommendedName>
</protein>
<dbReference type="GO" id="GO:0044780">
    <property type="term" value="P:bacterial-type flagellum assembly"/>
    <property type="evidence" value="ECO:0007669"/>
    <property type="project" value="UniProtKB-UniRule"/>
</dbReference>
<dbReference type="GO" id="GO:0006417">
    <property type="term" value="P:regulation of translation"/>
    <property type="evidence" value="ECO:0007669"/>
    <property type="project" value="UniProtKB-KW"/>
</dbReference>
<dbReference type="RefSeq" id="WP_076174584.1">
    <property type="nucleotide sequence ID" value="NZ_MRTP01000012.1"/>
</dbReference>
<comment type="function">
    <text evidence="4">Acts as an anti-CsrA protein, binds CsrA and prevents it from repressing translation of its target genes, one of which is flagellin. Binds to flagellin and participates in the assembly of the flagellum.</text>
</comment>
<organism evidence="5 6">
    <name type="scientific">Paenibacillus rhizosphaerae</name>
    <dbReference type="NCBI Taxonomy" id="297318"/>
    <lineage>
        <taxon>Bacteria</taxon>
        <taxon>Bacillati</taxon>
        <taxon>Bacillota</taxon>
        <taxon>Bacilli</taxon>
        <taxon>Bacillales</taxon>
        <taxon>Paenibacillaceae</taxon>
        <taxon>Paenibacillus</taxon>
    </lineage>
</organism>
<dbReference type="EMBL" id="MRTP01000012">
    <property type="protein sequence ID" value="OMF50179.1"/>
    <property type="molecule type" value="Genomic_DNA"/>
</dbReference>
<dbReference type="Pfam" id="PF02623">
    <property type="entry name" value="FliW"/>
    <property type="match status" value="1"/>
</dbReference>
<keyword evidence="5" id="KW-0969">Cilium</keyword>
<dbReference type="NCBIfam" id="NF009793">
    <property type="entry name" value="PRK13285.1-1"/>
    <property type="match status" value="1"/>
</dbReference>